<accession>A0A1I1PV40</accession>
<dbReference type="OrthoDB" id="1113890at2"/>
<dbReference type="Proteomes" id="UP000199439">
    <property type="component" value="Unassembled WGS sequence"/>
</dbReference>
<name>A0A1I1PV40_9FLAO</name>
<feature type="chain" id="PRO_5011795773" description="Phosphate-selective porin O and P" evidence="1">
    <location>
        <begin position="20"/>
        <end position="405"/>
    </location>
</feature>
<protein>
    <recommendedName>
        <fullName evidence="4">Phosphate-selective porin O and P</fullName>
    </recommendedName>
</protein>
<dbReference type="STRING" id="870482.SAMN04487987_104253"/>
<reference evidence="3" key="1">
    <citation type="submission" date="2016-10" db="EMBL/GenBank/DDBJ databases">
        <authorList>
            <person name="Varghese N."/>
            <person name="Submissions S."/>
        </authorList>
    </citation>
    <scope>NUCLEOTIDE SEQUENCE [LARGE SCALE GENOMIC DNA]</scope>
    <source>
        <strain evidence="3">DSM 25730</strain>
    </source>
</reference>
<keyword evidence="3" id="KW-1185">Reference proteome</keyword>
<gene>
    <name evidence="2" type="ORF">SAMN04487987_104253</name>
</gene>
<keyword evidence="1" id="KW-0732">Signal</keyword>
<feature type="signal peptide" evidence="1">
    <location>
        <begin position="1"/>
        <end position="19"/>
    </location>
</feature>
<sequence>MLKKSILIFLGFYSVLLTAQVQDSLSFKNGIDNPSILSTHHFGIFSSRINTNFKYAPPEKTTLAINYTSGNNFHPYVEAHFPKDPAVREQLSQIIWHDRPFTFIDQDLTPADYLNIVIDAIIKEFRVTANIPINKQHELAVTLRSYLITNGKHPFSLFTSDESIEWFHSNVAGGEDPFGRRYYGLNQVNFNYLDRNGNTLQLNNNDFFVGGLEFTHYYYPKLAINQTRNIYLNFGTHLGWNTSKYNASMDAGLSANLIKQWALKNNYELNFAVGVNTLAKNIVNFKEVIDLGNSPFLATFEGEIELTKHTKKGNFNAFGINYHAQSAYNKQDESNYYRLIGKWREIKGGWQNGVYTLYEPLISWNFIYTYGTPKYKVSLFVKEDLRVNNAPDFQTGISLKVPIAK</sequence>
<evidence type="ECO:0008006" key="4">
    <source>
        <dbReference type="Google" id="ProtNLM"/>
    </source>
</evidence>
<evidence type="ECO:0000256" key="1">
    <source>
        <dbReference type="SAM" id="SignalP"/>
    </source>
</evidence>
<evidence type="ECO:0000313" key="3">
    <source>
        <dbReference type="Proteomes" id="UP000199439"/>
    </source>
</evidence>
<organism evidence="2 3">
    <name type="scientific">Algibacter pectinivorans</name>
    <dbReference type="NCBI Taxonomy" id="870482"/>
    <lineage>
        <taxon>Bacteria</taxon>
        <taxon>Pseudomonadati</taxon>
        <taxon>Bacteroidota</taxon>
        <taxon>Flavobacteriia</taxon>
        <taxon>Flavobacteriales</taxon>
        <taxon>Flavobacteriaceae</taxon>
        <taxon>Algibacter</taxon>
    </lineage>
</organism>
<dbReference type="RefSeq" id="WP_092851267.1">
    <property type="nucleotide sequence ID" value="NZ_FOMI01000004.1"/>
</dbReference>
<dbReference type="AlphaFoldDB" id="A0A1I1PV40"/>
<dbReference type="EMBL" id="FOMI01000004">
    <property type="protein sequence ID" value="SFD13522.1"/>
    <property type="molecule type" value="Genomic_DNA"/>
</dbReference>
<evidence type="ECO:0000313" key="2">
    <source>
        <dbReference type="EMBL" id="SFD13522.1"/>
    </source>
</evidence>
<proteinExistence type="predicted"/>